<dbReference type="InterPro" id="IPR001128">
    <property type="entry name" value="Cyt_P450"/>
</dbReference>
<dbReference type="EMBL" id="JAJJMB010003142">
    <property type="protein sequence ID" value="KAI3949395.1"/>
    <property type="molecule type" value="Genomic_DNA"/>
</dbReference>
<dbReference type="AlphaFoldDB" id="A0AAD4TE23"/>
<dbReference type="GO" id="GO:0004497">
    <property type="term" value="F:monooxygenase activity"/>
    <property type="evidence" value="ECO:0007669"/>
    <property type="project" value="UniProtKB-KW"/>
</dbReference>
<keyword evidence="2 5" id="KW-0479">Metal-binding</keyword>
<accession>A0AAD4TE23</accession>
<proteinExistence type="inferred from homology"/>
<evidence type="ECO:0000256" key="1">
    <source>
        <dbReference type="ARBA" id="ARBA00010617"/>
    </source>
</evidence>
<dbReference type="PRINTS" id="PR00385">
    <property type="entry name" value="P450"/>
</dbReference>
<dbReference type="PANTHER" id="PTHR24296">
    <property type="entry name" value="CYTOCHROME P450"/>
    <property type="match status" value="1"/>
</dbReference>
<evidence type="ECO:0000256" key="4">
    <source>
        <dbReference type="ARBA" id="ARBA00023004"/>
    </source>
</evidence>
<evidence type="ECO:0000256" key="5">
    <source>
        <dbReference type="RuleBase" id="RU000461"/>
    </source>
</evidence>
<dbReference type="GO" id="GO:0033075">
    <property type="term" value="P:isoquinoline alkaloid biosynthetic process"/>
    <property type="evidence" value="ECO:0007669"/>
    <property type="project" value="UniProtKB-ARBA"/>
</dbReference>
<evidence type="ECO:0008006" key="8">
    <source>
        <dbReference type="Google" id="ProtNLM"/>
    </source>
</evidence>
<reference evidence="6" key="1">
    <citation type="submission" date="2022-04" db="EMBL/GenBank/DDBJ databases">
        <title>A functionally conserved STORR gene fusion in Papaver species that diverged 16.8 million years ago.</title>
        <authorList>
            <person name="Catania T."/>
        </authorList>
    </citation>
    <scope>NUCLEOTIDE SEQUENCE</scope>
    <source>
        <strain evidence="6">S-188037</strain>
    </source>
</reference>
<dbReference type="Proteomes" id="UP001202328">
    <property type="component" value="Unassembled WGS sequence"/>
</dbReference>
<evidence type="ECO:0000313" key="6">
    <source>
        <dbReference type="EMBL" id="KAI3949395.1"/>
    </source>
</evidence>
<protein>
    <recommendedName>
        <fullName evidence="8">Cytochrome P450</fullName>
    </recommendedName>
</protein>
<dbReference type="GO" id="GO:0005506">
    <property type="term" value="F:iron ion binding"/>
    <property type="evidence" value="ECO:0007669"/>
    <property type="project" value="InterPro"/>
</dbReference>
<dbReference type="CDD" id="cd11064">
    <property type="entry name" value="CYP86A"/>
    <property type="match status" value="1"/>
</dbReference>
<dbReference type="InterPro" id="IPR017972">
    <property type="entry name" value="Cyt_P450_CS"/>
</dbReference>
<gene>
    <name evidence="6" type="ORF">MKW98_023332</name>
</gene>
<dbReference type="PROSITE" id="PS00086">
    <property type="entry name" value="CYTOCHROME_P450"/>
    <property type="match status" value="1"/>
</dbReference>
<evidence type="ECO:0000313" key="7">
    <source>
        <dbReference type="Proteomes" id="UP001202328"/>
    </source>
</evidence>
<dbReference type="Pfam" id="PF00067">
    <property type="entry name" value="p450"/>
    <property type="match status" value="1"/>
</dbReference>
<dbReference type="Gene3D" id="1.10.630.10">
    <property type="entry name" value="Cytochrome P450"/>
    <property type="match status" value="1"/>
</dbReference>
<dbReference type="GO" id="GO:0006629">
    <property type="term" value="P:lipid metabolic process"/>
    <property type="evidence" value="ECO:0007669"/>
    <property type="project" value="UniProtKB-ARBA"/>
</dbReference>
<sequence>MESLLSSPFLSFLSDIWPGILISVLSFFIIRWYPKYKQFNSFAQHWPVLGKLPQLLKNADRVNEVLVDTFTTYGCSFKLKGPSFTQINYMVTCHPRNIEYILKTNFPNFPKGQDFKEMLDIFGDGIFTTDYDAWLQQRKRMHSRFSSKDLRSFVAKTNKLEIEAALLPLLLSLSETQSVFDLQSAFIRLTFDTSFTMTFGKSPKYLIKGFPCNELAEAIELATETMFYRHIVPSFWWKTMRFLRVGQEKENAKARRIIDHEIGELISQKREEISMKADQNQAARFQPDKGVISTYMKDMDCSQAGFSKSSHKFLRDTALLILFASSDTSASGLTWFFWSICNNPGVETKLLEELRTVAHSKKKNVSDGVLNTGKETGIYVFDPEDLKELAYLHACLIESLRLYPPGYINHKSVVENDVLPDGVRVRKGTKCILSIYAVARMEWIWGKDCKEYRPERWINNEGKFKTELMSNFFIFNVGPRTCLGKDIAFNLMKSVIASILYNFHVEIVEAQPDCLKQSIVLLMKNGLNVKVRRRGVV</sequence>
<comment type="similarity">
    <text evidence="1 5">Belongs to the cytochrome P450 family.</text>
</comment>
<evidence type="ECO:0000256" key="2">
    <source>
        <dbReference type="ARBA" id="ARBA00022723"/>
    </source>
</evidence>
<comment type="caution">
    <text evidence="6">The sequence shown here is derived from an EMBL/GenBank/DDBJ whole genome shotgun (WGS) entry which is preliminary data.</text>
</comment>
<dbReference type="SUPFAM" id="SSF48264">
    <property type="entry name" value="Cytochrome P450"/>
    <property type="match status" value="1"/>
</dbReference>
<evidence type="ECO:0000256" key="3">
    <source>
        <dbReference type="ARBA" id="ARBA00023002"/>
    </source>
</evidence>
<keyword evidence="7" id="KW-1185">Reference proteome</keyword>
<dbReference type="InterPro" id="IPR036396">
    <property type="entry name" value="Cyt_P450_sf"/>
</dbReference>
<keyword evidence="4 5" id="KW-0408">Iron</keyword>
<keyword evidence="5" id="KW-0349">Heme</keyword>
<dbReference type="GO" id="GO:0016705">
    <property type="term" value="F:oxidoreductase activity, acting on paired donors, with incorporation or reduction of molecular oxygen"/>
    <property type="evidence" value="ECO:0007669"/>
    <property type="project" value="InterPro"/>
</dbReference>
<keyword evidence="5" id="KW-0503">Monooxygenase</keyword>
<dbReference type="GO" id="GO:0020037">
    <property type="term" value="F:heme binding"/>
    <property type="evidence" value="ECO:0007669"/>
    <property type="project" value="InterPro"/>
</dbReference>
<keyword evidence="3 5" id="KW-0560">Oxidoreductase</keyword>
<organism evidence="6 7">
    <name type="scientific">Papaver atlanticum</name>
    <dbReference type="NCBI Taxonomy" id="357466"/>
    <lineage>
        <taxon>Eukaryota</taxon>
        <taxon>Viridiplantae</taxon>
        <taxon>Streptophyta</taxon>
        <taxon>Embryophyta</taxon>
        <taxon>Tracheophyta</taxon>
        <taxon>Spermatophyta</taxon>
        <taxon>Magnoliopsida</taxon>
        <taxon>Ranunculales</taxon>
        <taxon>Papaveraceae</taxon>
        <taxon>Papaveroideae</taxon>
        <taxon>Papaver</taxon>
    </lineage>
</organism>
<name>A0AAD4TE23_9MAGN</name>